<keyword evidence="1 4" id="KW-0808">Transferase</keyword>
<dbReference type="EMBL" id="JBHSFK010000029">
    <property type="protein sequence ID" value="MFC4504809.1"/>
    <property type="molecule type" value="Genomic_DNA"/>
</dbReference>
<dbReference type="CDD" id="cd04301">
    <property type="entry name" value="NAT_SF"/>
    <property type="match status" value="1"/>
</dbReference>
<dbReference type="InterPro" id="IPR016181">
    <property type="entry name" value="Acyl_CoA_acyltransferase"/>
</dbReference>
<dbReference type="InterPro" id="IPR000182">
    <property type="entry name" value="GNAT_dom"/>
</dbReference>
<evidence type="ECO:0000259" key="3">
    <source>
        <dbReference type="PROSITE" id="PS51186"/>
    </source>
</evidence>
<gene>
    <name evidence="4" type="ORF">ACFPIH_35785</name>
</gene>
<keyword evidence="5" id="KW-1185">Reference proteome</keyword>
<evidence type="ECO:0000313" key="5">
    <source>
        <dbReference type="Proteomes" id="UP001595839"/>
    </source>
</evidence>
<dbReference type="RefSeq" id="WP_381181207.1">
    <property type="nucleotide sequence ID" value="NZ_JBHSFK010000029.1"/>
</dbReference>
<organism evidence="4 5">
    <name type="scientific">Streptomyces vulcanius</name>
    <dbReference type="NCBI Taxonomy" id="1441876"/>
    <lineage>
        <taxon>Bacteria</taxon>
        <taxon>Bacillati</taxon>
        <taxon>Actinomycetota</taxon>
        <taxon>Actinomycetes</taxon>
        <taxon>Kitasatosporales</taxon>
        <taxon>Streptomycetaceae</taxon>
        <taxon>Streptomyces</taxon>
    </lineage>
</organism>
<dbReference type="InterPro" id="IPR050680">
    <property type="entry name" value="YpeA/RimI_acetyltransf"/>
</dbReference>
<dbReference type="EC" id="2.3.-.-" evidence="4"/>
<dbReference type="Gene3D" id="3.40.630.30">
    <property type="match status" value="1"/>
</dbReference>
<dbReference type="SUPFAM" id="SSF55729">
    <property type="entry name" value="Acyl-CoA N-acyltransferases (Nat)"/>
    <property type="match status" value="1"/>
</dbReference>
<proteinExistence type="predicted"/>
<dbReference type="InterPro" id="IPR017255">
    <property type="entry name" value="AcTrfase_GNAT_prd"/>
</dbReference>
<dbReference type="Pfam" id="PF00583">
    <property type="entry name" value="Acetyltransf_1"/>
    <property type="match status" value="1"/>
</dbReference>
<sequence>MIPLRTGERNLRIRTAKDTDLDDIVRLDAEAFPADPYPFFVLRQLLTAFPDFLLLVEDGEELRGYVLATPPHDAQSWVLSLGIVPDLRGQGLGRHLMTRMLSHLRAQGTHAVWLSVEPGNETAISLYLSLGFVADPGGPRKDYFGPGQHRLLMSLNL</sequence>
<reference evidence="5" key="1">
    <citation type="journal article" date="2019" name="Int. J. Syst. Evol. Microbiol.">
        <title>The Global Catalogue of Microorganisms (GCM) 10K type strain sequencing project: providing services to taxonomists for standard genome sequencing and annotation.</title>
        <authorList>
            <consortium name="The Broad Institute Genomics Platform"/>
            <consortium name="The Broad Institute Genome Sequencing Center for Infectious Disease"/>
            <person name="Wu L."/>
            <person name="Ma J."/>
        </authorList>
    </citation>
    <scope>NUCLEOTIDE SEQUENCE [LARGE SCALE GENOMIC DNA]</scope>
    <source>
        <strain evidence="5">CGMCC 4.7177</strain>
    </source>
</reference>
<dbReference type="PROSITE" id="PS51186">
    <property type="entry name" value="GNAT"/>
    <property type="match status" value="1"/>
</dbReference>
<dbReference type="GO" id="GO:0016746">
    <property type="term" value="F:acyltransferase activity"/>
    <property type="evidence" value="ECO:0007669"/>
    <property type="project" value="UniProtKB-KW"/>
</dbReference>
<accession>A0ABV9AY58</accession>
<name>A0ABV9AY58_9ACTN</name>
<protein>
    <submittedName>
        <fullName evidence="4">GNAT family N-acetyltransferase</fullName>
        <ecNumber evidence="4">2.3.-.-</ecNumber>
    </submittedName>
</protein>
<keyword evidence="2 4" id="KW-0012">Acyltransferase</keyword>
<evidence type="ECO:0000256" key="1">
    <source>
        <dbReference type="ARBA" id="ARBA00022679"/>
    </source>
</evidence>
<feature type="domain" description="N-acetyltransferase" evidence="3">
    <location>
        <begin position="11"/>
        <end position="157"/>
    </location>
</feature>
<evidence type="ECO:0000256" key="2">
    <source>
        <dbReference type="ARBA" id="ARBA00023315"/>
    </source>
</evidence>
<dbReference type="Proteomes" id="UP001595839">
    <property type="component" value="Unassembled WGS sequence"/>
</dbReference>
<evidence type="ECO:0000313" key="4">
    <source>
        <dbReference type="EMBL" id="MFC4504809.1"/>
    </source>
</evidence>
<comment type="caution">
    <text evidence="4">The sequence shown here is derived from an EMBL/GenBank/DDBJ whole genome shotgun (WGS) entry which is preliminary data.</text>
</comment>
<dbReference type="PIRSF" id="PIRSF037663">
    <property type="entry name" value="Acetyltransf_GNAT_prd"/>
    <property type="match status" value="1"/>
</dbReference>
<dbReference type="PANTHER" id="PTHR43420">
    <property type="entry name" value="ACETYLTRANSFERASE"/>
    <property type="match status" value="1"/>
</dbReference>
<dbReference type="PANTHER" id="PTHR43420:SF12">
    <property type="entry name" value="N-ACETYLTRANSFERASE DOMAIN-CONTAINING PROTEIN"/>
    <property type="match status" value="1"/>
</dbReference>